<keyword evidence="1" id="KW-0378">Hydrolase</keyword>
<comment type="caution">
    <text evidence="1">The sequence shown here is derived from an EMBL/GenBank/DDBJ whole genome shotgun (WGS) entry which is preliminary data.</text>
</comment>
<protein>
    <submittedName>
        <fullName evidence="1">HAD family hydrolase</fullName>
    </submittedName>
</protein>
<dbReference type="CDD" id="cd07516">
    <property type="entry name" value="HAD_Pase"/>
    <property type="match status" value="1"/>
</dbReference>
<dbReference type="InterPro" id="IPR036412">
    <property type="entry name" value="HAD-like_sf"/>
</dbReference>
<dbReference type="SUPFAM" id="SSF56784">
    <property type="entry name" value="HAD-like"/>
    <property type="match status" value="1"/>
</dbReference>
<dbReference type="EMBL" id="JAOQJU010000003">
    <property type="protein sequence ID" value="MCU6685856.1"/>
    <property type="molecule type" value="Genomic_DNA"/>
</dbReference>
<evidence type="ECO:0000313" key="2">
    <source>
        <dbReference type="Proteomes" id="UP001652431"/>
    </source>
</evidence>
<dbReference type="Proteomes" id="UP001652431">
    <property type="component" value="Unassembled WGS sequence"/>
</dbReference>
<reference evidence="1 2" key="1">
    <citation type="journal article" date="2021" name="ISME Commun">
        <title>Automated analysis of genomic sequences facilitates high-throughput and comprehensive description of bacteria.</title>
        <authorList>
            <person name="Hitch T.C.A."/>
        </authorList>
    </citation>
    <scope>NUCLEOTIDE SEQUENCE [LARGE SCALE GENOMIC DNA]</scope>
    <source>
        <strain evidence="1 2">Sanger_03</strain>
    </source>
</reference>
<sequence>MGNPDIKMIGFDLDGTLLTSGKELSEYTKEILREAAQRGIVLLPATGRPLCGLPEEIRNFPGIRYALTANGARVLDLEENRGLYEKLVPYETAEKLLDIFLKYDAIVEVYYDGVGYAQEDKLWRIEEFFPQRPMAEYVMSTRRSVKDIRKKLEETGRPSDKIQAVFKTPEEKDIVLKEVVSEVEGIEAVSSLGHNIEVNVKGVNKGDALVRLGGMLGIRQEEIMAFGDGENDIAMMEAVGVGIAMANGLDAVKAAARYVTASNDEDGVAKAIMEYVLKQEDRRNG</sequence>
<dbReference type="PANTHER" id="PTHR10000">
    <property type="entry name" value="PHOSPHOSERINE PHOSPHATASE"/>
    <property type="match status" value="1"/>
</dbReference>
<name>A0ABT2RKE0_9FIRM</name>
<organism evidence="1 2">
    <name type="scientific">Dorea acetigenes</name>
    <dbReference type="NCBI Taxonomy" id="2981787"/>
    <lineage>
        <taxon>Bacteria</taxon>
        <taxon>Bacillati</taxon>
        <taxon>Bacillota</taxon>
        <taxon>Clostridia</taxon>
        <taxon>Lachnospirales</taxon>
        <taxon>Lachnospiraceae</taxon>
        <taxon>Dorea</taxon>
    </lineage>
</organism>
<dbReference type="Gene3D" id="3.40.50.1000">
    <property type="entry name" value="HAD superfamily/HAD-like"/>
    <property type="match status" value="1"/>
</dbReference>
<dbReference type="PANTHER" id="PTHR10000:SF8">
    <property type="entry name" value="HAD SUPERFAMILY HYDROLASE-LIKE, TYPE 3"/>
    <property type="match status" value="1"/>
</dbReference>
<dbReference type="InterPro" id="IPR023214">
    <property type="entry name" value="HAD_sf"/>
</dbReference>
<dbReference type="SFLD" id="SFLDG01140">
    <property type="entry name" value="C2.B:_Phosphomannomutase_and_P"/>
    <property type="match status" value="1"/>
</dbReference>
<gene>
    <name evidence="1" type="ORF">OCV99_04645</name>
</gene>
<dbReference type="GO" id="GO:0016787">
    <property type="term" value="F:hydrolase activity"/>
    <property type="evidence" value="ECO:0007669"/>
    <property type="project" value="UniProtKB-KW"/>
</dbReference>
<dbReference type="Gene3D" id="3.30.1240.10">
    <property type="match status" value="1"/>
</dbReference>
<proteinExistence type="predicted"/>
<dbReference type="RefSeq" id="WP_262574876.1">
    <property type="nucleotide sequence ID" value="NZ_JAOQJU010000003.1"/>
</dbReference>
<keyword evidence="2" id="KW-1185">Reference proteome</keyword>
<dbReference type="NCBIfam" id="TIGR00099">
    <property type="entry name" value="Cof-subfamily"/>
    <property type="match status" value="1"/>
</dbReference>
<dbReference type="PROSITE" id="PS01229">
    <property type="entry name" value="COF_2"/>
    <property type="match status" value="1"/>
</dbReference>
<dbReference type="NCBIfam" id="TIGR01484">
    <property type="entry name" value="HAD-SF-IIB"/>
    <property type="match status" value="1"/>
</dbReference>
<accession>A0ABT2RKE0</accession>
<evidence type="ECO:0000313" key="1">
    <source>
        <dbReference type="EMBL" id="MCU6685856.1"/>
    </source>
</evidence>
<dbReference type="Pfam" id="PF08282">
    <property type="entry name" value="Hydrolase_3"/>
    <property type="match status" value="1"/>
</dbReference>
<dbReference type="SFLD" id="SFLDS00003">
    <property type="entry name" value="Haloacid_Dehalogenase"/>
    <property type="match status" value="1"/>
</dbReference>
<dbReference type="InterPro" id="IPR000150">
    <property type="entry name" value="Cof"/>
</dbReference>
<dbReference type="InterPro" id="IPR006379">
    <property type="entry name" value="HAD-SF_hydro_IIB"/>
</dbReference>